<evidence type="ECO:0000313" key="3">
    <source>
        <dbReference type="Proteomes" id="UP000823897"/>
    </source>
</evidence>
<reference evidence="2" key="2">
    <citation type="submission" date="2021-04" db="EMBL/GenBank/DDBJ databases">
        <authorList>
            <person name="Gilroy R."/>
        </authorList>
    </citation>
    <scope>NUCLEOTIDE SEQUENCE</scope>
    <source>
        <strain evidence="2">ChiGjej3B3-11674</strain>
    </source>
</reference>
<feature type="transmembrane region" description="Helical" evidence="1">
    <location>
        <begin position="41"/>
        <end position="59"/>
    </location>
</feature>
<sequence length="165" mass="19482">MMEQYRKANDRIHVPEELMQRTKEAVRQEEKKQKIRTIQRYTALAACLCLICLGAWMVMRRDRIIVQDVQIARTEMETGMNFGIHGSDQKREDSTFHTEICESKEDVPEEMWQLRPSRISGQEVYIGRTDDGVWHAAFEKDGTYIYATEDHAEEKEFTEHLKEIL</sequence>
<protein>
    <recommendedName>
        <fullName evidence="4">DUF4367 domain-containing protein</fullName>
    </recommendedName>
</protein>
<proteinExistence type="predicted"/>
<keyword evidence="1" id="KW-0472">Membrane</keyword>
<evidence type="ECO:0000256" key="1">
    <source>
        <dbReference type="SAM" id="Phobius"/>
    </source>
</evidence>
<keyword evidence="1" id="KW-1133">Transmembrane helix</keyword>
<comment type="caution">
    <text evidence="2">The sequence shown here is derived from an EMBL/GenBank/DDBJ whole genome shotgun (WGS) entry which is preliminary data.</text>
</comment>
<gene>
    <name evidence="2" type="ORF">H9911_10845</name>
</gene>
<accession>A0A9D2R446</accession>
<name>A0A9D2R446_9FIRM</name>
<dbReference type="EMBL" id="DWUV01000207">
    <property type="protein sequence ID" value="HJD35018.1"/>
    <property type="molecule type" value="Genomic_DNA"/>
</dbReference>
<organism evidence="2 3">
    <name type="scientific">Candidatus Mediterraneibacter tabaqchaliae</name>
    <dbReference type="NCBI Taxonomy" id="2838689"/>
    <lineage>
        <taxon>Bacteria</taxon>
        <taxon>Bacillati</taxon>
        <taxon>Bacillota</taxon>
        <taxon>Clostridia</taxon>
        <taxon>Lachnospirales</taxon>
        <taxon>Lachnospiraceae</taxon>
        <taxon>Mediterraneibacter</taxon>
    </lineage>
</organism>
<dbReference type="AlphaFoldDB" id="A0A9D2R446"/>
<dbReference type="Proteomes" id="UP000823897">
    <property type="component" value="Unassembled WGS sequence"/>
</dbReference>
<evidence type="ECO:0008006" key="4">
    <source>
        <dbReference type="Google" id="ProtNLM"/>
    </source>
</evidence>
<evidence type="ECO:0000313" key="2">
    <source>
        <dbReference type="EMBL" id="HJD35018.1"/>
    </source>
</evidence>
<reference evidence="2" key="1">
    <citation type="journal article" date="2021" name="PeerJ">
        <title>Extensive microbial diversity within the chicken gut microbiome revealed by metagenomics and culture.</title>
        <authorList>
            <person name="Gilroy R."/>
            <person name="Ravi A."/>
            <person name="Getino M."/>
            <person name="Pursley I."/>
            <person name="Horton D.L."/>
            <person name="Alikhan N.F."/>
            <person name="Baker D."/>
            <person name="Gharbi K."/>
            <person name="Hall N."/>
            <person name="Watson M."/>
            <person name="Adriaenssens E.M."/>
            <person name="Foster-Nyarko E."/>
            <person name="Jarju S."/>
            <person name="Secka A."/>
            <person name="Antonio M."/>
            <person name="Oren A."/>
            <person name="Chaudhuri R.R."/>
            <person name="La Ragione R."/>
            <person name="Hildebrand F."/>
            <person name="Pallen M.J."/>
        </authorList>
    </citation>
    <scope>NUCLEOTIDE SEQUENCE</scope>
    <source>
        <strain evidence="2">ChiGjej3B3-11674</strain>
    </source>
</reference>
<keyword evidence="1" id="KW-0812">Transmembrane</keyword>